<dbReference type="EMBL" id="CAJOBJ010329772">
    <property type="protein sequence ID" value="CAF5180897.1"/>
    <property type="molecule type" value="Genomic_DNA"/>
</dbReference>
<dbReference type="InterPro" id="IPR056564">
    <property type="entry name" value="Ig-like_KY"/>
</dbReference>
<dbReference type="EMBL" id="CAJOBF010002420">
    <property type="protein sequence ID" value="CAF4033101.1"/>
    <property type="molecule type" value="Genomic_DNA"/>
</dbReference>
<accession>A0A816XSN9</accession>
<evidence type="ECO:0000259" key="1">
    <source>
        <dbReference type="Pfam" id="PF23265"/>
    </source>
</evidence>
<protein>
    <recommendedName>
        <fullName evidence="1">KY-like immunoglobulin-like domain-containing protein</fullName>
    </recommendedName>
</protein>
<dbReference type="Proteomes" id="UP000681967">
    <property type="component" value="Unassembled WGS sequence"/>
</dbReference>
<dbReference type="EMBL" id="CAJOBG010002798">
    <property type="protein sequence ID" value="CAF4028739.1"/>
    <property type="molecule type" value="Genomic_DNA"/>
</dbReference>
<evidence type="ECO:0000313" key="2">
    <source>
        <dbReference type="EMBL" id="CAF1162946.1"/>
    </source>
</evidence>
<evidence type="ECO:0000313" key="12">
    <source>
        <dbReference type="Proteomes" id="UP000663866"/>
    </source>
</evidence>
<dbReference type="EMBL" id="CAJNRE010017781">
    <property type="protein sequence ID" value="CAF2157240.1"/>
    <property type="molecule type" value="Genomic_DNA"/>
</dbReference>
<dbReference type="Proteomes" id="UP000663855">
    <property type="component" value="Unassembled WGS sequence"/>
</dbReference>
<dbReference type="Pfam" id="PF23265">
    <property type="entry name" value="Ig-like_KY"/>
    <property type="match status" value="1"/>
</dbReference>
<reference evidence="5" key="1">
    <citation type="submission" date="2021-02" db="EMBL/GenBank/DDBJ databases">
        <authorList>
            <person name="Nowell W R."/>
        </authorList>
    </citation>
    <scope>NUCLEOTIDE SEQUENCE</scope>
</reference>
<dbReference type="Proteomes" id="UP000663824">
    <property type="component" value="Unassembled WGS sequence"/>
</dbReference>
<dbReference type="Proteomes" id="UP000663866">
    <property type="component" value="Unassembled WGS sequence"/>
</dbReference>
<evidence type="ECO:0000313" key="7">
    <source>
        <dbReference type="EMBL" id="CAF3967683.1"/>
    </source>
</evidence>
<dbReference type="OrthoDB" id="10493830at2759"/>
<dbReference type="EMBL" id="CAJNRF010013667">
    <property type="protein sequence ID" value="CAF2150811.1"/>
    <property type="molecule type" value="Genomic_DNA"/>
</dbReference>
<dbReference type="EMBL" id="CAJOBH010003829">
    <property type="protein sequence ID" value="CAF3967683.1"/>
    <property type="molecule type" value="Genomic_DNA"/>
</dbReference>
<evidence type="ECO:0000313" key="11">
    <source>
        <dbReference type="Proteomes" id="UP000663856"/>
    </source>
</evidence>
<evidence type="ECO:0000313" key="6">
    <source>
        <dbReference type="EMBL" id="CAF2157240.1"/>
    </source>
</evidence>
<evidence type="ECO:0000313" key="5">
    <source>
        <dbReference type="EMBL" id="CAF2150811.1"/>
    </source>
</evidence>
<evidence type="ECO:0000313" key="10">
    <source>
        <dbReference type="EMBL" id="CAF5180897.1"/>
    </source>
</evidence>
<evidence type="ECO:0000313" key="3">
    <source>
        <dbReference type="EMBL" id="CAF1470218.1"/>
    </source>
</evidence>
<dbReference type="Proteomes" id="UP000663834">
    <property type="component" value="Unassembled WGS sequence"/>
</dbReference>
<dbReference type="AlphaFoldDB" id="A0A816XSN9"/>
<sequence>MIYHHLSENEKWQLLQKPIEMKQYLEMPKLRPLNEKIEGGDRVVFDNRRQMHCCYFAPNTIGKHKITIYAKKRDTVDTYHNVLSLALDVNEIPRNPISFPQTWKNFFDLNMKIVSPKHTHLIRVHNEKMDAEVMIRTPDVV</sequence>
<dbReference type="Proteomes" id="UP000681720">
    <property type="component" value="Unassembled WGS sequence"/>
</dbReference>
<organism evidence="5 11">
    <name type="scientific">Rotaria magnacalcarata</name>
    <dbReference type="NCBI Taxonomy" id="392030"/>
    <lineage>
        <taxon>Eukaryota</taxon>
        <taxon>Metazoa</taxon>
        <taxon>Spiralia</taxon>
        <taxon>Gnathifera</taxon>
        <taxon>Rotifera</taxon>
        <taxon>Eurotatoria</taxon>
        <taxon>Bdelloidea</taxon>
        <taxon>Philodinida</taxon>
        <taxon>Philodinidae</taxon>
        <taxon>Rotaria</taxon>
    </lineage>
</organism>
<dbReference type="EMBL" id="CAJNOW010006000">
    <property type="protein sequence ID" value="CAF1470218.1"/>
    <property type="molecule type" value="Genomic_DNA"/>
</dbReference>
<name>A0A816XSN9_9BILA</name>
<dbReference type="Proteomes" id="UP000663842">
    <property type="component" value="Unassembled WGS sequence"/>
</dbReference>
<dbReference type="EMBL" id="CAJNRG010010842">
    <property type="protein sequence ID" value="CAF2127080.1"/>
    <property type="molecule type" value="Genomic_DNA"/>
</dbReference>
<keyword evidence="12" id="KW-1185">Reference proteome</keyword>
<evidence type="ECO:0000313" key="9">
    <source>
        <dbReference type="EMBL" id="CAF4033101.1"/>
    </source>
</evidence>
<comment type="caution">
    <text evidence="5">The sequence shown here is derived from an EMBL/GenBank/DDBJ whole genome shotgun (WGS) entry which is preliminary data.</text>
</comment>
<dbReference type="Proteomes" id="UP000663887">
    <property type="component" value="Unassembled WGS sequence"/>
</dbReference>
<gene>
    <name evidence="7" type="ORF">BYL167_LOCUS11901</name>
    <name evidence="2" type="ORF">CJN711_LOCUS10107</name>
    <name evidence="10" type="ORF">GIL414_LOCUS69272</name>
    <name evidence="3" type="ORF">KQP761_LOCUS12999</name>
    <name evidence="6" type="ORF">MBJ925_LOCUS32513</name>
    <name evidence="8" type="ORF">OVN521_LOCUS16662</name>
    <name evidence="9" type="ORF">UXM345_LOCUS18125</name>
    <name evidence="5" type="ORF">WKI299_LOCUS30245</name>
    <name evidence="4" type="ORF">XDN619_LOCUS24019</name>
</gene>
<proteinExistence type="predicted"/>
<evidence type="ECO:0000313" key="8">
    <source>
        <dbReference type="EMBL" id="CAF4028739.1"/>
    </source>
</evidence>
<dbReference type="EMBL" id="CAJNOV010004110">
    <property type="protein sequence ID" value="CAF1162946.1"/>
    <property type="molecule type" value="Genomic_DNA"/>
</dbReference>
<evidence type="ECO:0000313" key="4">
    <source>
        <dbReference type="EMBL" id="CAF2127080.1"/>
    </source>
</evidence>
<feature type="domain" description="KY-like immunoglobulin-like" evidence="1">
    <location>
        <begin position="36"/>
        <end position="100"/>
    </location>
</feature>
<dbReference type="Proteomes" id="UP000663856">
    <property type="component" value="Unassembled WGS sequence"/>
</dbReference>